<comment type="caution">
    <text evidence="11">The sequence shown here is derived from an EMBL/GenBank/DDBJ whole genome shotgun (WGS) entry which is preliminary data.</text>
</comment>
<feature type="transmembrane region" description="Helical" evidence="9">
    <location>
        <begin position="237"/>
        <end position="261"/>
    </location>
</feature>
<evidence type="ECO:0000259" key="10">
    <source>
        <dbReference type="PROSITE" id="PS50262"/>
    </source>
</evidence>
<dbReference type="Proteomes" id="UP000597762">
    <property type="component" value="Unassembled WGS sequence"/>
</dbReference>
<dbReference type="OrthoDB" id="9990906at2759"/>
<evidence type="ECO:0000256" key="9">
    <source>
        <dbReference type="SAM" id="Phobius"/>
    </source>
</evidence>
<keyword evidence="7 8" id="KW-0807">Transducer</keyword>
<dbReference type="PROSITE" id="PS50262">
    <property type="entry name" value="G_PROTEIN_RECEP_F1_2"/>
    <property type="match status" value="1"/>
</dbReference>
<feature type="transmembrane region" description="Helical" evidence="9">
    <location>
        <begin position="296"/>
        <end position="316"/>
    </location>
</feature>
<comment type="similarity">
    <text evidence="8">Belongs to the G-protein coupled receptor 1 family.</text>
</comment>
<evidence type="ECO:0000256" key="1">
    <source>
        <dbReference type="ARBA" id="ARBA00004141"/>
    </source>
</evidence>
<comment type="subcellular location">
    <subcellularLocation>
        <location evidence="1">Membrane</location>
        <topology evidence="1">Multi-pass membrane protein</topology>
    </subcellularLocation>
</comment>
<keyword evidence="5 9" id="KW-0472">Membrane</keyword>
<keyword evidence="2 8" id="KW-0812">Transmembrane</keyword>
<evidence type="ECO:0000313" key="11">
    <source>
        <dbReference type="EMBL" id="CAE1332285.1"/>
    </source>
</evidence>
<proteinExistence type="inferred from homology"/>
<feature type="transmembrane region" description="Helical" evidence="9">
    <location>
        <begin position="192"/>
        <end position="217"/>
    </location>
</feature>
<dbReference type="PROSITE" id="PS00237">
    <property type="entry name" value="G_PROTEIN_RECEP_F1_1"/>
    <property type="match status" value="1"/>
</dbReference>
<evidence type="ECO:0000256" key="6">
    <source>
        <dbReference type="ARBA" id="ARBA00023170"/>
    </source>
</evidence>
<protein>
    <recommendedName>
        <fullName evidence="10">G-protein coupled receptors family 1 profile domain-containing protein</fullName>
    </recommendedName>
</protein>
<feature type="transmembrane region" description="Helical" evidence="9">
    <location>
        <begin position="54"/>
        <end position="75"/>
    </location>
</feature>
<sequence length="355" mass="41360">MTASDHKNTEMVKSAQKFYIYFTPFILSVGIIGNSLSLTVFMSRSMRRLSASHYLAALSLADITALIFYVCVDWLKRGLSLWPRGEYLHLLHMEGFCQIFMYLGYVSRFLSAWIVVAFTVERYIAVCHPFRRHQNCTIGSAKRILLFVILSSLVFNIYKPVLSGIHETSKGGPRICTANPDHNIISFVLDNVFAFFITLVPFVIITILNCLIIRCLYRRNKKRKRDALITEENVIRLEFTLILLVISFFFIALNLPFFVVWCVQFSHATLISNIDAAERASVDFDFLKGLLYITRTIFYINYCVNFFLYSFTGAYFRREVKMLFSRKRSLLKRNSSYFMRNRFKSPTRSLQSSWV</sequence>
<evidence type="ECO:0000256" key="8">
    <source>
        <dbReference type="RuleBase" id="RU000688"/>
    </source>
</evidence>
<feature type="transmembrane region" description="Helical" evidence="9">
    <location>
        <begin position="141"/>
        <end position="158"/>
    </location>
</feature>
<feature type="transmembrane region" description="Helical" evidence="9">
    <location>
        <begin position="99"/>
        <end position="120"/>
    </location>
</feature>
<dbReference type="InterPro" id="IPR000276">
    <property type="entry name" value="GPCR_Rhodpsn"/>
</dbReference>
<evidence type="ECO:0000256" key="3">
    <source>
        <dbReference type="ARBA" id="ARBA00022989"/>
    </source>
</evidence>
<dbReference type="GO" id="GO:0004930">
    <property type="term" value="F:G protein-coupled receptor activity"/>
    <property type="evidence" value="ECO:0007669"/>
    <property type="project" value="UniProtKB-KW"/>
</dbReference>
<evidence type="ECO:0000256" key="7">
    <source>
        <dbReference type="ARBA" id="ARBA00023224"/>
    </source>
</evidence>
<feature type="domain" description="G-protein coupled receptors family 1 profile" evidence="10">
    <location>
        <begin position="33"/>
        <end position="309"/>
    </location>
</feature>
<evidence type="ECO:0000256" key="2">
    <source>
        <dbReference type="ARBA" id="ARBA00022692"/>
    </source>
</evidence>
<evidence type="ECO:0000256" key="5">
    <source>
        <dbReference type="ARBA" id="ARBA00023136"/>
    </source>
</evidence>
<dbReference type="EMBL" id="CAHIKZ030005631">
    <property type="protein sequence ID" value="CAE1332285.1"/>
    <property type="molecule type" value="Genomic_DNA"/>
</dbReference>
<gene>
    <name evidence="11" type="ORF">SPHA_81346</name>
</gene>
<organism evidence="11 12">
    <name type="scientific">Acanthosepion pharaonis</name>
    <name type="common">Pharaoh cuttlefish</name>
    <name type="synonym">Sepia pharaonis</name>
    <dbReference type="NCBI Taxonomy" id="158019"/>
    <lineage>
        <taxon>Eukaryota</taxon>
        <taxon>Metazoa</taxon>
        <taxon>Spiralia</taxon>
        <taxon>Lophotrochozoa</taxon>
        <taxon>Mollusca</taxon>
        <taxon>Cephalopoda</taxon>
        <taxon>Coleoidea</taxon>
        <taxon>Decapodiformes</taxon>
        <taxon>Sepiida</taxon>
        <taxon>Sepiina</taxon>
        <taxon>Sepiidae</taxon>
        <taxon>Acanthosepion</taxon>
    </lineage>
</organism>
<dbReference type="PRINTS" id="PR00237">
    <property type="entry name" value="GPCRRHODOPSN"/>
</dbReference>
<reference evidence="11" key="1">
    <citation type="submission" date="2021-01" db="EMBL/GenBank/DDBJ databases">
        <authorList>
            <person name="Li R."/>
            <person name="Bekaert M."/>
        </authorList>
    </citation>
    <scope>NUCLEOTIDE SEQUENCE</scope>
    <source>
        <strain evidence="11">Farmed</strain>
    </source>
</reference>
<dbReference type="Gene3D" id="1.20.1070.10">
    <property type="entry name" value="Rhodopsin 7-helix transmembrane proteins"/>
    <property type="match status" value="1"/>
</dbReference>
<dbReference type="PANTHER" id="PTHR24243">
    <property type="entry name" value="G-PROTEIN COUPLED RECEPTOR"/>
    <property type="match status" value="1"/>
</dbReference>
<dbReference type="PANTHER" id="PTHR24243:SF230">
    <property type="entry name" value="G-PROTEIN COUPLED RECEPTORS FAMILY 1 PROFILE DOMAIN-CONTAINING PROTEIN"/>
    <property type="match status" value="1"/>
</dbReference>
<evidence type="ECO:0000313" key="12">
    <source>
        <dbReference type="Proteomes" id="UP000597762"/>
    </source>
</evidence>
<dbReference type="GO" id="GO:0005886">
    <property type="term" value="C:plasma membrane"/>
    <property type="evidence" value="ECO:0007669"/>
    <property type="project" value="TreeGrafter"/>
</dbReference>
<dbReference type="InterPro" id="IPR017452">
    <property type="entry name" value="GPCR_Rhodpsn_7TM"/>
</dbReference>
<keyword evidence="12" id="KW-1185">Reference proteome</keyword>
<dbReference type="Pfam" id="PF00001">
    <property type="entry name" value="7tm_1"/>
    <property type="match status" value="1"/>
</dbReference>
<keyword evidence="6 8" id="KW-0675">Receptor</keyword>
<dbReference type="SUPFAM" id="SSF81321">
    <property type="entry name" value="Family A G protein-coupled receptor-like"/>
    <property type="match status" value="1"/>
</dbReference>
<dbReference type="CDD" id="cd14978">
    <property type="entry name" value="7tmA_FMRFamide_R-like"/>
    <property type="match status" value="1"/>
</dbReference>
<evidence type="ECO:0000256" key="4">
    <source>
        <dbReference type="ARBA" id="ARBA00023040"/>
    </source>
</evidence>
<keyword evidence="3 9" id="KW-1133">Transmembrane helix</keyword>
<dbReference type="AlphaFoldDB" id="A0A812EUV8"/>
<feature type="transmembrane region" description="Helical" evidence="9">
    <location>
        <begin position="18"/>
        <end position="42"/>
    </location>
</feature>
<keyword evidence="4 8" id="KW-0297">G-protein coupled receptor</keyword>
<name>A0A812EUV8_ACAPH</name>
<accession>A0A812EUV8</accession>